<dbReference type="EMBL" id="BMXI01000010">
    <property type="protein sequence ID" value="GHC57569.1"/>
    <property type="molecule type" value="Genomic_DNA"/>
</dbReference>
<dbReference type="GO" id="GO:0015035">
    <property type="term" value="F:protein-disulfide reductase activity"/>
    <property type="evidence" value="ECO:0007669"/>
    <property type="project" value="InterPro"/>
</dbReference>
<evidence type="ECO:0000313" key="1">
    <source>
        <dbReference type="EMBL" id="GHC57569.1"/>
    </source>
</evidence>
<dbReference type="Pfam" id="PF04134">
    <property type="entry name" value="DCC1-like"/>
    <property type="match status" value="1"/>
</dbReference>
<keyword evidence="2" id="KW-1185">Reference proteome</keyword>
<organism evidence="1 2">
    <name type="scientific">Roseibacillus persicicus</name>
    <dbReference type="NCBI Taxonomy" id="454148"/>
    <lineage>
        <taxon>Bacteria</taxon>
        <taxon>Pseudomonadati</taxon>
        <taxon>Verrucomicrobiota</taxon>
        <taxon>Verrucomicrobiia</taxon>
        <taxon>Verrucomicrobiales</taxon>
        <taxon>Verrucomicrobiaceae</taxon>
        <taxon>Roseibacillus</taxon>
    </lineage>
</organism>
<dbReference type="AlphaFoldDB" id="A0A918WLN3"/>
<evidence type="ECO:0008006" key="3">
    <source>
        <dbReference type="Google" id="ProtNLM"/>
    </source>
</evidence>
<reference evidence="1" key="1">
    <citation type="journal article" date="2014" name="Int. J. Syst. Evol. Microbiol.">
        <title>Complete genome sequence of Corynebacterium casei LMG S-19264T (=DSM 44701T), isolated from a smear-ripened cheese.</title>
        <authorList>
            <consortium name="US DOE Joint Genome Institute (JGI-PGF)"/>
            <person name="Walter F."/>
            <person name="Albersmeier A."/>
            <person name="Kalinowski J."/>
            <person name="Ruckert C."/>
        </authorList>
    </citation>
    <scope>NUCLEOTIDE SEQUENCE</scope>
    <source>
        <strain evidence="1">KCTC 12988</strain>
    </source>
</reference>
<sequence length="161" mass="18271">MQTLTIFHDPGCGLCHNFHRWLLSQKAYLTIEFVAYDSEEARTRFPLIAELDAGAEIVVLADDGRWWQGPPAWLTCLWALKDYRKFAFLLAAPSLRPMVERTCHLLSENRFKVSQLLRLRPEELGSIVAAYQPSCSTDACAPGNLQRAKLRSRNTTTSPFS</sequence>
<dbReference type="Proteomes" id="UP000644507">
    <property type="component" value="Unassembled WGS sequence"/>
</dbReference>
<name>A0A918WLN3_9BACT</name>
<dbReference type="InterPro" id="IPR007263">
    <property type="entry name" value="DCC1-like"/>
</dbReference>
<protein>
    <recommendedName>
        <fullName evidence="3">DUF393 domain-containing protein</fullName>
    </recommendedName>
</protein>
<comment type="caution">
    <text evidence="1">The sequence shown here is derived from an EMBL/GenBank/DDBJ whole genome shotgun (WGS) entry which is preliminary data.</text>
</comment>
<reference evidence="1" key="2">
    <citation type="submission" date="2020-09" db="EMBL/GenBank/DDBJ databases">
        <authorList>
            <person name="Sun Q."/>
            <person name="Kim S."/>
        </authorList>
    </citation>
    <scope>NUCLEOTIDE SEQUENCE</scope>
    <source>
        <strain evidence="1">KCTC 12988</strain>
    </source>
</reference>
<evidence type="ECO:0000313" key="2">
    <source>
        <dbReference type="Proteomes" id="UP000644507"/>
    </source>
</evidence>
<proteinExistence type="predicted"/>
<dbReference type="RefSeq" id="WP_189570503.1">
    <property type="nucleotide sequence ID" value="NZ_BMXI01000010.1"/>
</dbReference>
<gene>
    <name evidence="1" type="ORF">GCM10007100_25680</name>
</gene>
<accession>A0A918WLN3</accession>